<dbReference type="PANTHER" id="PTHR43861">
    <property type="entry name" value="TRANS-ACONITATE 2-METHYLTRANSFERASE-RELATED"/>
    <property type="match status" value="1"/>
</dbReference>
<evidence type="ECO:0000259" key="3">
    <source>
        <dbReference type="Pfam" id="PF13649"/>
    </source>
</evidence>
<feature type="compositionally biased region" description="Pro residues" evidence="2">
    <location>
        <begin position="7"/>
        <end position="20"/>
    </location>
</feature>
<evidence type="ECO:0000313" key="5">
    <source>
        <dbReference type="Proteomes" id="UP001575652"/>
    </source>
</evidence>
<dbReference type="EC" id="2.1.1.64" evidence="4"/>
<protein>
    <submittedName>
        <fullName evidence="4">Class I SAM-dependent methyltransferase</fullName>
        <ecNumber evidence="4">2.1.1.222</ecNumber>
        <ecNumber evidence="4">2.1.1.64</ecNumber>
    </submittedName>
</protein>
<feature type="domain" description="Methyltransferase" evidence="3">
    <location>
        <begin position="69"/>
        <end position="157"/>
    </location>
</feature>
<dbReference type="GO" id="GO:0061542">
    <property type="term" value="F:3-demethylubiquinol 3-O-methyltransferase activity"/>
    <property type="evidence" value="ECO:0007669"/>
    <property type="project" value="UniProtKB-EC"/>
</dbReference>
<organism evidence="4 5">
    <name type="scientific">Arthrobacter halodurans</name>
    <dbReference type="NCBI Taxonomy" id="516699"/>
    <lineage>
        <taxon>Bacteria</taxon>
        <taxon>Bacillati</taxon>
        <taxon>Actinomycetota</taxon>
        <taxon>Actinomycetes</taxon>
        <taxon>Micrococcales</taxon>
        <taxon>Micrococcaceae</taxon>
        <taxon>Arthrobacter</taxon>
    </lineage>
</organism>
<keyword evidence="5" id="KW-1185">Reference proteome</keyword>
<dbReference type="InterPro" id="IPR041698">
    <property type="entry name" value="Methyltransf_25"/>
</dbReference>
<dbReference type="EC" id="2.1.1.222" evidence="4"/>
<dbReference type="GO" id="GO:0102208">
    <property type="term" value="F:2-polyprenyl-6-hydroxyphenol methylase activity"/>
    <property type="evidence" value="ECO:0007669"/>
    <property type="project" value="UniProtKB-EC"/>
</dbReference>
<dbReference type="Gene3D" id="3.40.50.150">
    <property type="entry name" value="Vaccinia Virus protein VP39"/>
    <property type="match status" value="1"/>
</dbReference>
<dbReference type="InterPro" id="IPR029063">
    <property type="entry name" value="SAM-dependent_MTases_sf"/>
</dbReference>
<feature type="region of interest" description="Disordered" evidence="2">
    <location>
        <begin position="1"/>
        <end position="51"/>
    </location>
</feature>
<proteinExistence type="predicted"/>
<name>A0ABV4UN99_9MICC</name>
<dbReference type="CDD" id="cd02440">
    <property type="entry name" value="AdoMet_MTases"/>
    <property type="match status" value="1"/>
</dbReference>
<keyword evidence="1 4" id="KW-0808">Transferase</keyword>
<reference evidence="4 5" key="1">
    <citation type="submission" date="2024-09" db="EMBL/GenBank/DDBJ databases">
        <authorList>
            <person name="Salinas-Garcia M.A."/>
            <person name="Prieme A."/>
        </authorList>
    </citation>
    <scope>NUCLEOTIDE SEQUENCE [LARGE SCALE GENOMIC DNA]</scope>
    <source>
        <strain evidence="4 5">DSM 21081</strain>
    </source>
</reference>
<accession>A0ABV4UN99</accession>
<comment type="caution">
    <text evidence="4">The sequence shown here is derived from an EMBL/GenBank/DDBJ whole genome shotgun (WGS) entry which is preliminary data.</text>
</comment>
<dbReference type="EMBL" id="JBHDLJ010000008">
    <property type="protein sequence ID" value="MFB0835130.1"/>
    <property type="molecule type" value="Genomic_DNA"/>
</dbReference>
<evidence type="ECO:0000256" key="1">
    <source>
        <dbReference type="ARBA" id="ARBA00022679"/>
    </source>
</evidence>
<dbReference type="GO" id="GO:0032259">
    <property type="term" value="P:methylation"/>
    <property type="evidence" value="ECO:0007669"/>
    <property type="project" value="UniProtKB-KW"/>
</dbReference>
<keyword evidence="4" id="KW-0489">Methyltransferase</keyword>
<sequence length="228" mass="23600">MTNSTPPAEPPAPGGPPEVPPGAGASDLERWQARYARTRAAGPPHDGGAPSSLLAAELGALPGGGRRALDLACGAGRHSVWLAGRGWRVTGVDFAPAGLARARDAAASLPAAARPRFVSADLEGWRPDDGGWDLIVLAYFHLPELLRRVPAWLAPGGRLLVLTHAPESPAGPANPRYRPTLAGLRESLDASGIALEYLRADTAGDPDVDLVTVVHARRPEAGAAEGAR</sequence>
<evidence type="ECO:0000313" key="4">
    <source>
        <dbReference type="EMBL" id="MFB0835130.1"/>
    </source>
</evidence>
<dbReference type="Pfam" id="PF13649">
    <property type="entry name" value="Methyltransf_25"/>
    <property type="match status" value="1"/>
</dbReference>
<evidence type="ECO:0000256" key="2">
    <source>
        <dbReference type="SAM" id="MobiDB-lite"/>
    </source>
</evidence>
<dbReference type="Proteomes" id="UP001575652">
    <property type="component" value="Unassembled WGS sequence"/>
</dbReference>
<dbReference type="SUPFAM" id="SSF53335">
    <property type="entry name" value="S-adenosyl-L-methionine-dependent methyltransferases"/>
    <property type="match status" value="1"/>
</dbReference>
<dbReference type="RefSeq" id="WP_373972302.1">
    <property type="nucleotide sequence ID" value="NZ_JBHDLJ010000008.1"/>
</dbReference>
<gene>
    <name evidence="4" type="ORF">ACETWP_11065</name>
</gene>